<dbReference type="SUPFAM" id="SSF53756">
    <property type="entry name" value="UDP-Glycosyltransferase/glycogen phosphorylase"/>
    <property type="match status" value="1"/>
</dbReference>
<dbReference type="InterPro" id="IPR027417">
    <property type="entry name" value="P-loop_NTPase"/>
</dbReference>
<dbReference type="InterPro" id="IPR049945">
    <property type="entry name" value="AAA_22"/>
</dbReference>
<dbReference type="PANTHER" id="PTHR35894">
    <property type="entry name" value="GENERAL SECRETION PATHWAY PROTEIN A-RELATED"/>
    <property type="match status" value="1"/>
</dbReference>
<evidence type="ECO:0000259" key="2">
    <source>
        <dbReference type="SMART" id="SM00382"/>
    </source>
</evidence>
<keyword evidence="4" id="KW-1185">Reference proteome</keyword>
<gene>
    <name evidence="3" type="ORF">EV672_10646</name>
</gene>
<evidence type="ECO:0000313" key="4">
    <source>
        <dbReference type="Proteomes" id="UP000294593"/>
    </source>
</evidence>
<evidence type="ECO:0000256" key="1">
    <source>
        <dbReference type="RuleBase" id="RU003513"/>
    </source>
</evidence>
<dbReference type="AlphaFoldDB" id="A0A4R6R852"/>
<accession>A0A4R6R852</accession>
<keyword evidence="1" id="KW-0413">Isomerase</keyword>
<dbReference type="EMBL" id="SNXW01000006">
    <property type="protein sequence ID" value="TDP82092.1"/>
    <property type="molecule type" value="Genomic_DNA"/>
</dbReference>
<reference evidence="3 4" key="1">
    <citation type="submission" date="2019-03" db="EMBL/GenBank/DDBJ databases">
        <title>Genomic Encyclopedia of Type Strains, Phase IV (KMG-IV): sequencing the most valuable type-strain genomes for metagenomic binning, comparative biology and taxonomic classification.</title>
        <authorList>
            <person name="Goeker M."/>
        </authorList>
    </citation>
    <scope>NUCLEOTIDE SEQUENCE [LARGE SCALE GENOMIC DNA]</scope>
    <source>
        <strain evidence="3 4">DSM 11901</strain>
    </source>
</reference>
<name>A0A4R6R852_9BURK</name>
<dbReference type="OrthoDB" id="9783370at2"/>
<dbReference type="Gene3D" id="3.40.50.300">
    <property type="entry name" value="P-loop containing nucleotide triphosphate hydrolases"/>
    <property type="match status" value="1"/>
</dbReference>
<dbReference type="SMART" id="SM00382">
    <property type="entry name" value="AAA"/>
    <property type="match status" value="1"/>
</dbReference>
<feature type="domain" description="AAA+ ATPase" evidence="2">
    <location>
        <begin position="42"/>
        <end position="209"/>
    </location>
</feature>
<organism evidence="3 4">
    <name type="scientific">Aquabacterium commune</name>
    <dbReference type="NCBI Taxonomy" id="70586"/>
    <lineage>
        <taxon>Bacteria</taxon>
        <taxon>Pseudomonadati</taxon>
        <taxon>Pseudomonadota</taxon>
        <taxon>Betaproteobacteria</taxon>
        <taxon>Burkholderiales</taxon>
        <taxon>Aquabacterium</taxon>
    </lineage>
</organism>
<dbReference type="GO" id="GO:0016853">
    <property type="term" value="F:isomerase activity"/>
    <property type="evidence" value="ECO:0007669"/>
    <property type="project" value="UniProtKB-KW"/>
</dbReference>
<evidence type="ECO:0000313" key="3">
    <source>
        <dbReference type="EMBL" id="TDP82092.1"/>
    </source>
</evidence>
<dbReference type="SUPFAM" id="SSF52540">
    <property type="entry name" value="P-loop containing nucleoside triphosphate hydrolases"/>
    <property type="match status" value="1"/>
</dbReference>
<dbReference type="InterPro" id="IPR003331">
    <property type="entry name" value="UDP_GlcNAc_Epimerase_2_dom"/>
</dbReference>
<protein>
    <submittedName>
        <fullName evidence="3">UDP-N-acetylglucosamine 2-epimerase</fullName>
    </submittedName>
</protein>
<comment type="similarity">
    <text evidence="1">Belongs to the UDP-N-acetylglucosamine 2-epimerase family.</text>
</comment>
<dbReference type="Proteomes" id="UP000294593">
    <property type="component" value="Unassembled WGS sequence"/>
</dbReference>
<dbReference type="Pfam" id="PF02350">
    <property type="entry name" value="Epimerase_2"/>
    <property type="match status" value="1"/>
</dbReference>
<dbReference type="InterPro" id="IPR052026">
    <property type="entry name" value="ExeA_AAA_ATPase_DNA-bind"/>
</dbReference>
<dbReference type="Pfam" id="PF13401">
    <property type="entry name" value="AAA_22"/>
    <property type="match status" value="1"/>
</dbReference>
<dbReference type="InterPro" id="IPR017466">
    <property type="entry name" value="XrtA-assoc_ATPase-like"/>
</dbReference>
<proteinExistence type="inferred from homology"/>
<dbReference type="PANTHER" id="PTHR35894:SF1">
    <property type="entry name" value="PHOSPHORIBULOKINASE _ URIDINE KINASE FAMILY"/>
    <property type="match status" value="1"/>
</dbReference>
<dbReference type="RefSeq" id="WP_133609228.1">
    <property type="nucleotide sequence ID" value="NZ_SNXW01000006.1"/>
</dbReference>
<dbReference type="GO" id="GO:0016887">
    <property type="term" value="F:ATP hydrolysis activity"/>
    <property type="evidence" value="ECO:0007669"/>
    <property type="project" value="InterPro"/>
</dbReference>
<sequence length="724" mass="79585">MYESYFGLTGAPFLLNPDPSFFFDSRGHSSALSYLKFGLYQAEGFIVVTGDIGAGKTTLVRTLLSDIDNEKVVAAQLVSTQLEAGDLLRSAITAFGVPLKGQSKAELIATLEAYLTLLATQNKRAVLIVDEAQNLSRDAIEELRMLSNFQFGNQALLQSFLIGQPELRDMLLSRSLEQLRQRVIASYHLGPMDREETRSYIEHRLRKVGWDNRPHFDDDAFDEIYQWTSGIPRRINLLCNRILLATFLAEGNEITAADVARIALEIRAEIGEATLSPPPVMGSTPAHLASDVTATSMQAGLQQGLPSHLSMPTLTDSVLPLPTQPQFRNELFAPTVHAHTDQAFLLLIASSRTCCVRAAALQKAFASRQDLPALKWLMIDAPGRFELTSDWCEHMGLRAPDVQMRVPAGTPVAQTADAMRQLDHVLGEFRPAAVIVQNGDDAAMAASLAAHRQGIPILHLEAGLRSFDRSRPQEINAMMCDHMADLLLTSEWVAHDNLTREGIPADRVVFAGNLMMDTMRAMLPQASPPKYTLRQFNQSPELLKAGRGYGVVYLQSQGPSQQVQALAELTAILKSIGRDMPLIWVASETTRSLIQSNHLLSDAPGSQIALLPIVPYFKMMGLIGTAACVLTDSSTVQEEATILGVPCLTLHNYTERRITVEQGTNIAVGRNSSLIHRAVAEIIRGGGKKGRLPKFWDGMTASRVADHLAAWWKQRQPRTMVTPS</sequence>
<dbReference type="NCBIfam" id="TIGR03015">
    <property type="entry name" value="pepcterm_ATPase"/>
    <property type="match status" value="1"/>
</dbReference>
<dbReference type="Gene3D" id="3.40.50.2000">
    <property type="entry name" value="Glycogen Phosphorylase B"/>
    <property type="match status" value="2"/>
</dbReference>
<comment type="caution">
    <text evidence="3">The sequence shown here is derived from an EMBL/GenBank/DDBJ whole genome shotgun (WGS) entry which is preliminary data.</text>
</comment>
<dbReference type="InterPro" id="IPR003593">
    <property type="entry name" value="AAA+_ATPase"/>
</dbReference>